<dbReference type="EC" id="7.1.1.-" evidence="4"/>
<dbReference type="GO" id="GO:0048038">
    <property type="term" value="F:quinone binding"/>
    <property type="evidence" value="ECO:0007669"/>
    <property type="project" value="UniProtKB-UniRule"/>
</dbReference>
<organism evidence="5 6">
    <name type="scientific">Natronospira elongata</name>
    <dbReference type="NCBI Taxonomy" id="3110268"/>
    <lineage>
        <taxon>Bacteria</taxon>
        <taxon>Pseudomonadati</taxon>
        <taxon>Pseudomonadota</taxon>
        <taxon>Gammaproteobacteria</taxon>
        <taxon>Natronospirales</taxon>
        <taxon>Natronospiraceae</taxon>
        <taxon>Natronospira</taxon>
    </lineage>
</organism>
<dbReference type="GO" id="GO:0016491">
    <property type="term" value="F:oxidoreductase activity"/>
    <property type="evidence" value="ECO:0007669"/>
    <property type="project" value="UniProtKB-KW"/>
</dbReference>
<dbReference type="InterPro" id="IPR001457">
    <property type="entry name" value="NADH_UbQ/plastoQ_OxRdtase_su6"/>
</dbReference>
<reference evidence="5 6" key="1">
    <citation type="submission" date="2023-12" db="EMBL/GenBank/DDBJ databases">
        <title>Whole-genome sequencing of halo(alkali)philic microorganisms from hypersaline lakes.</title>
        <authorList>
            <person name="Sorokin D.Y."/>
            <person name="Merkel A.Y."/>
            <person name="Messina E."/>
            <person name="Yakimov M."/>
        </authorList>
    </citation>
    <scope>NUCLEOTIDE SEQUENCE [LARGE SCALE GENOMIC DNA]</scope>
    <source>
        <strain evidence="5 6">AB-CW1</strain>
    </source>
</reference>
<keyword evidence="5" id="KW-0560">Oxidoreductase</keyword>
<comment type="similarity">
    <text evidence="1 4">Belongs to the complex I subunit 6 family.</text>
</comment>
<keyword evidence="4" id="KW-0812">Transmembrane</keyword>
<accession>A0AAP6JIJ1</accession>
<keyword evidence="4" id="KW-0874">Quinone</keyword>
<dbReference type="PANTHER" id="PTHR33269">
    <property type="entry name" value="NADH-UBIQUINONE OXIDOREDUCTASE CHAIN 6"/>
    <property type="match status" value="1"/>
</dbReference>
<dbReference type="InterPro" id="IPR042106">
    <property type="entry name" value="Nuo/plastoQ_OxRdtase_6_NuoJ"/>
</dbReference>
<keyword evidence="4" id="KW-1003">Cell membrane</keyword>
<evidence type="ECO:0000313" key="5">
    <source>
        <dbReference type="EMBL" id="MEA5445809.1"/>
    </source>
</evidence>
<comment type="function">
    <text evidence="4">NDH-1 shuttles electrons from NADH, via FMN and iron-sulfur (Fe-S) centers, to quinones in the respiratory chain. Couples the redox reaction to proton translocation (for every two electrons transferred, four hydrogen ions are translocated across the cytoplasmic membrane), and thus conserves the redox energy in a proton gradient.</text>
</comment>
<dbReference type="PANTHER" id="PTHR33269:SF17">
    <property type="entry name" value="NADH-UBIQUINONE OXIDOREDUCTASE CHAIN 6"/>
    <property type="match status" value="1"/>
</dbReference>
<feature type="transmembrane region" description="Helical" evidence="4">
    <location>
        <begin position="6"/>
        <end position="23"/>
    </location>
</feature>
<comment type="caution">
    <text evidence="5">The sequence shown here is derived from an EMBL/GenBank/DDBJ whole genome shotgun (WGS) entry which is preliminary data.</text>
</comment>
<dbReference type="NCBIfam" id="NF005164">
    <property type="entry name" value="PRK06638.1-4"/>
    <property type="match status" value="1"/>
</dbReference>
<dbReference type="Gene3D" id="1.20.120.1200">
    <property type="entry name" value="NADH-ubiquinone/plastoquinone oxidoreductase chain 6, subunit NuoJ"/>
    <property type="match status" value="1"/>
</dbReference>
<name>A0AAP6JIJ1_9GAMM</name>
<comment type="subunit">
    <text evidence="3">Composed of 13 different subunits. Subunits NuoA, H, J, K, L, M, N constitute the membrane sector of the complex.</text>
</comment>
<keyword evidence="4" id="KW-0472">Membrane</keyword>
<evidence type="ECO:0000256" key="1">
    <source>
        <dbReference type="ARBA" id="ARBA00005698"/>
    </source>
</evidence>
<keyword evidence="4" id="KW-1133">Transmembrane helix</keyword>
<feature type="transmembrane region" description="Helical" evidence="4">
    <location>
        <begin position="30"/>
        <end position="47"/>
    </location>
</feature>
<proteinExistence type="inferred from homology"/>
<keyword evidence="6" id="KW-1185">Reference proteome</keyword>
<feature type="transmembrane region" description="Helical" evidence="4">
    <location>
        <begin position="53"/>
        <end position="77"/>
    </location>
</feature>
<dbReference type="GO" id="GO:0005886">
    <property type="term" value="C:plasma membrane"/>
    <property type="evidence" value="ECO:0007669"/>
    <property type="project" value="UniProtKB-SubCell"/>
</dbReference>
<evidence type="ECO:0000256" key="4">
    <source>
        <dbReference type="RuleBase" id="RU004429"/>
    </source>
</evidence>
<dbReference type="RefSeq" id="WP_346051601.1">
    <property type="nucleotide sequence ID" value="NZ_JAYGII010000015.1"/>
</dbReference>
<dbReference type="AlphaFoldDB" id="A0AAP6JIJ1"/>
<gene>
    <name evidence="5" type="ORF">VCB98_08255</name>
</gene>
<dbReference type="Pfam" id="PF00499">
    <property type="entry name" value="Oxidored_q3"/>
    <property type="match status" value="1"/>
</dbReference>
<dbReference type="EMBL" id="JAYGII010000015">
    <property type="protein sequence ID" value="MEA5445809.1"/>
    <property type="molecule type" value="Genomic_DNA"/>
</dbReference>
<feature type="transmembrane region" description="Helical" evidence="4">
    <location>
        <begin position="89"/>
        <end position="109"/>
    </location>
</feature>
<keyword evidence="4" id="KW-0520">NAD</keyword>
<evidence type="ECO:0000256" key="3">
    <source>
        <dbReference type="ARBA" id="ARBA00025811"/>
    </source>
</evidence>
<comment type="catalytic activity">
    <reaction evidence="4">
        <text>a quinone + NADH + 5 H(+)(in) = a quinol + NAD(+) + 4 H(+)(out)</text>
        <dbReference type="Rhea" id="RHEA:57888"/>
        <dbReference type="ChEBI" id="CHEBI:15378"/>
        <dbReference type="ChEBI" id="CHEBI:24646"/>
        <dbReference type="ChEBI" id="CHEBI:57540"/>
        <dbReference type="ChEBI" id="CHEBI:57945"/>
        <dbReference type="ChEBI" id="CHEBI:132124"/>
    </reaction>
</comment>
<evidence type="ECO:0000256" key="2">
    <source>
        <dbReference type="ARBA" id="ARBA00019907"/>
    </source>
</evidence>
<sequence length="199" mass="21985">MELVIFYTFAALVVGAALGVITARNPVHSVLFLVMAFVFSAGLWILMEAEFLGIALILVYVGAVMVLFLFVVMMLDINVATIRSGFARNAPLGVAVAAALIGMLAYVFWVRDLGIEMMERPERAAADYDNTGALGQLMYTEYVYPFEIAGIILLVGIVAAIALTMRRREGTKHQDPAKQVRVRREDRVRLVNMPAEKKD</sequence>
<comment type="subcellular location">
    <subcellularLocation>
        <location evidence="4">Cell membrane</location>
        <topology evidence="4">Multi-pass membrane protein</topology>
    </subcellularLocation>
</comment>
<protein>
    <recommendedName>
        <fullName evidence="2 4">NADH-quinone oxidoreductase subunit J</fullName>
        <ecNumber evidence="4">7.1.1.-</ecNumber>
    </recommendedName>
</protein>
<evidence type="ECO:0000313" key="6">
    <source>
        <dbReference type="Proteomes" id="UP001302316"/>
    </source>
</evidence>
<feature type="transmembrane region" description="Helical" evidence="4">
    <location>
        <begin position="142"/>
        <end position="163"/>
    </location>
</feature>
<dbReference type="Proteomes" id="UP001302316">
    <property type="component" value="Unassembled WGS sequence"/>
</dbReference>
<dbReference type="GO" id="GO:0008137">
    <property type="term" value="F:NADH dehydrogenase (ubiquinone) activity"/>
    <property type="evidence" value="ECO:0007669"/>
    <property type="project" value="UniProtKB-UniRule"/>
</dbReference>